<dbReference type="EMBL" id="JAUQTA010000001">
    <property type="protein sequence ID" value="MDO7868335.1"/>
    <property type="molecule type" value="Genomic_DNA"/>
</dbReference>
<evidence type="ECO:0000313" key="2">
    <source>
        <dbReference type="EMBL" id="MDO7868335.1"/>
    </source>
</evidence>
<organism evidence="2 3">
    <name type="scientific">Nocardioides jiangxiensis</name>
    <dbReference type="NCBI Taxonomy" id="3064524"/>
    <lineage>
        <taxon>Bacteria</taxon>
        <taxon>Bacillati</taxon>
        <taxon>Actinomycetota</taxon>
        <taxon>Actinomycetes</taxon>
        <taxon>Propionibacteriales</taxon>
        <taxon>Nocardioidaceae</taxon>
        <taxon>Nocardioides</taxon>
    </lineage>
</organism>
<protein>
    <recommendedName>
        <fullName evidence="4">PH domain-containing protein</fullName>
    </recommendedName>
</protein>
<evidence type="ECO:0000313" key="3">
    <source>
        <dbReference type="Proteomes" id="UP001233314"/>
    </source>
</evidence>
<keyword evidence="1" id="KW-1133">Transmembrane helix</keyword>
<keyword evidence="1" id="KW-0812">Transmembrane</keyword>
<evidence type="ECO:0008006" key="4">
    <source>
        <dbReference type="Google" id="ProtNLM"/>
    </source>
</evidence>
<dbReference type="RefSeq" id="WP_305027709.1">
    <property type="nucleotide sequence ID" value="NZ_JAUQTA010000001.1"/>
</dbReference>
<proteinExistence type="predicted"/>
<gene>
    <name evidence="2" type="ORF">Q5722_08130</name>
</gene>
<accession>A0ABT9B1T2</accession>
<sequence length="147" mass="15745">MPQDYRLAPQFAARLLGLTLMGAGLAIVVATVVAVGFITQPVIVSVTVGLALVAILWVIWKLRSGTWVVRLTDDGYKVQFVRGAGVKQARWADVADAVTTEVAGSPCVVLRLKNGGSTTIPVELVAADRDTFVRAIHEQLLKHGKAR</sequence>
<keyword evidence="1" id="KW-0472">Membrane</keyword>
<comment type="caution">
    <text evidence="2">The sequence shown here is derived from an EMBL/GenBank/DDBJ whole genome shotgun (WGS) entry which is preliminary data.</text>
</comment>
<reference evidence="2 3" key="1">
    <citation type="submission" date="2023-07" db="EMBL/GenBank/DDBJ databases">
        <title>Nocardioides sp. nov WY-20 isolated from soil.</title>
        <authorList>
            <person name="Liu B."/>
            <person name="Wan Y."/>
        </authorList>
    </citation>
    <scope>NUCLEOTIDE SEQUENCE [LARGE SCALE GENOMIC DNA]</scope>
    <source>
        <strain evidence="2 3">WY-20</strain>
    </source>
</reference>
<feature type="transmembrane region" description="Helical" evidence="1">
    <location>
        <begin position="12"/>
        <end position="36"/>
    </location>
</feature>
<name>A0ABT9B1T2_9ACTN</name>
<dbReference type="Proteomes" id="UP001233314">
    <property type="component" value="Unassembled WGS sequence"/>
</dbReference>
<feature type="transmembrane region" description="Helical" evidence="1">
    <location>
        <begin position="42"/>
        <end position="60"/>
    </location>
</feature>
<evidence type="ECO:0000256" key="1">
    <source>
        <dbReference type="SAM" id="Phobius"/>
    </source>
</evidence>
<keyword evidence="3" id="KW-1185">Reference proteome</keyword>